<protein>
    <recommendedName>
        <fullName evidence="5">NADH-quinone oxidoreductase subunit N</fullName>
        <ecNumber evidence="5">7.1.1.-</ecNumber>
    </recommendedName>
    <alternativeName>
        <fullName evidence="5">NADH dehydrogenase I subunit N</fullName>
    </alternativeName>
    <alternativeName>
        <fullName evidence="5">NDH-1 subunit N</fullName>
    </alternativeName>
</protein>
<dbReference type="GO" id="GO:0050136">
    <property type="term" value="F:NADH dehydrogenase (quinone) (non-electrogenic) activity"/>
    <property type="evidence" value="ECO:0007669"/>
    <property type="project" value="UniProtKB-UniRule"/>
</dbReference>
<dbReference type="Pfam" id="PF00361">
    <property type="entry name" value="Proton_antipo_M"/>
    <property type="match status" value="1"/>
</dbReference>
<keyword evidence="4 5" id="KW-0472">Membrane</keyword>
<feature type="domain" description="NADH:quinone oxidoreductase/Mrp antiporter transmembrane" evidence="7">
    <location>
        <begin position="125"/>
        <end position="419"/>
    </location>
</feature>
<feature type="transmembrane region" description="Helical" evidence="5">
    <location>
        <begin position="368"/>
        <end position="389"/>
    </location>
</feature>
<keyword evidence="9" id="KW-1185">Reference proteome</keyword>
<feature type="transmembrane region" description="Helical" evidence="5">
    <location>
        <begin position="445"/>
        <end position="464"/>
    </location>
</feature>
<dbReference type="InterPro" id="IPR001750">
    <property type="entry name" value="ND/Mrp_TM"/>
</dbReference>
<keyword evidence="5" id="KW-1278">Translocase</keyword>
<dbReference type="AlphaFoldDB" id="A0A1Q9ASZ1"/>
<keyword evidence="3 5" id="KW-1133">Transmembrane helix</keyword>
<comment type="subunit">
    <text evidence="5">NDH-1 is composed of 14 different subunits. Subunits NuoA, H, J, K, L, M, N constitute the membrane sector of the complex.</text>
</comment>
<comment type="similarity">
    <text evidence="5">Belongs to the complex I subunit 2 family.</text>
</comment>
<feature type="transmembrane region" description="Helical" evidence="5">
    <location>
        <begin position="271"/>
        <end position="292"/>
    </location>
</feature>
<keyword evidence="2 5" id="KW-0812">Transmembrane</keyword>
<comment type="subcellular location">
    <subcellularLocation>
        <location evidence="5">Cell membrane</location>
        <topology evidence="5">Multi-pass membrane protein</topology>
    </subcellularLocation>
    <subcellularLocation>
        <location evidence="1">Endomembrane system</location>
        <topology evidence="1">Multi-pass membrane protein</topology>
    </subcellularLocation>
    <subcellularLocation>
        <location evidence="6">Membrane</location>
        <topology evidence="6">Multi-pass membrane protein</topology>
    </subcellularLocation>
</comment>
<feature type="transmembrane region" description="Helical" evidence="5">
    <location>
        <begin position="78"/>
        <end position="96"/>
    </location>
</feature>
<evidence type="ECO:0000256" key="2">
    <source>
        <dbReference type="ARBA" id="ARBA00022692"/>
    </source>
</evidence>
<feature type="transmembrane region" description="Helical" evidence="5">
    <location>
        <begin position="40"/>
        <end position="58"/>
    </location>
</feature>
<evidence type="ECO:0000256" key="4">
    <source>
        <dbReference type="ARBA" id="ARBA00023136"/>
    </source>
</evidence>
<keyword evidence="5" id="KW-1003">Cell membrane</keyword>
<comment type="function">
    <text evidence="5">NDH-1 shuttles electrons from NADH, via FMN and iron-sulfur (Fe-S) centers, to quinones in the respiratory chain. The immediate electron acceptor for the enzyme in this species is believed to be ubiquinone. Couples the redox reaction to proton translocation (for every two electrons transferred, four hydrogen ions are translocated across the cytoplasmic membrane), and thus conserves the redox energy in a proton gradient.</text>
</comment>
<evidence type="ECO:0000313" key="9">
    <source>
        <dbReference type="Proteomes" id="UP000186364"/>
    </source>
</evidence>
<feature type="transmembrane region" description="Helical" evidence="5">
    <location>
        <begin position="12"/>
        <end position="33"/>
    </location>
</feature>
<dbReference type="GO" id="GO:0042773">
    <property type="term" value="P:ATP synthesis coupled electron transport"/>
    <property type="evidence" value="ECO:0007669"/>
    <property type="project" value="InterPro"/>
</dbReference>
<dbReference type="GO" id="GO:0048038">
    <property type="term" value="F:quinone binding"/>
    <property type="evidence" value="ECO:0007669"/>
    <property type="project" value="UniProtKB-KW"/>
</dbReference>
<dbReference type="InterPro" id="IPR010096">
    <property type="entry name" value="NADH-Q_OxRdtase_suN/2"/>
</dbReference>
<dbReference type="EC" id="7.1.1.-" evidence="5"/>
<evidence type="ECO:0000259" key="7">
    <source>
        <dbReference type="Pfam" id="PF00361"/>
    </source>
</evidence>
<dbReference type="NCBIfam" id="NF004440">
    <property type="entry name" value="PRK05777.1-3"/>
    <property type="match status" value="1"/>
</dbReference>
<dbReference type="GO" id="GO:0005886">
    <property type="term" value="C:plasma membrane"/>
    <property type="evidence" value="ECO:0007669"/>
    <property type="project" value="UniProtKB-SubCell"/>
</dbReference>
<evidence type="ECO:0000256" key="3">
    <source>
        <dbReference type="ARBA" id="ARBA00022989"/>
    </source>
</evidence>
<evidence type="ECO:0000256" key="5">
    <source>
        <dbReference type="HAMAP-Rule" id="MF_00445"/>
    </source>
</evidence>
<feature type="transmembrane region" description="Helical" evidence="5">
    <location>
        <begin position="243"/>
        <end position="265"/>
    </location>
</feature>
<dbReference type="NCBIfam" id="TIGR01770">
    <property type="entry name" value="NDH_I_N"/>
    <property type="match status" value="1"/>
</dbReference>
<feature type="transmembrane region" description="Helical" evidence="5">
    <location>
        <begin position="395"/>
        <end position="425"/>
    </location>
</feature>
<dbReference type="RefSeq" id="WP_075628906.1">
    <property type="nucleotide sequence ID" value="NZ_FOAM01000003.1"/>
</dbReference>
<evidence type="ECO:0000256" key="6">
    <source>
        <dbReference type="RuleBase" id="RU000320"/>
    </source>
</evidence>
<comment type="catalytic activity">
    <reaction evidence="5">
        <text>a quinone + NADH + 5 H(+)(in) = a quinol + NAD(+) + 4 H(+)(out)</text>
        <dbReference type="Rhea" id="RHEA:57888"/>
        <dbReference type="ChEBI" id="CHEBI:15378"/>
        <dbReference type="ChEBI" id="CHEBI:24646"/>
        <dbReference type="ChEBI" id="CHEBI:57540"/>
        <dbReference type="ChEBI" id="CHEBI:57945"/>
        <dbReference type="ChEBI" id="CHEBI:132124"/>
    </reaction>
</comment>
<gene>
    <name evidence="5" type="primary">nuoN</name>
    <name evidence="8" type="ORF">BJF93_16555</name>
</gene>
<sequence length="480" mass="50884">MTVEALYASLGLSLPELILAIGALALLMVGVFLGEKATGLVNWLAIGVIALAGIVLLSMNGSGVAYGGAFLADPFARFMKLVALLGSAIALFMTTGQAKLYNMNRFEYPVLILLATLGMMLMISANDMMSLYMALELQSLAAYVVAAMNRDDVRSTEAGLKYFVLGALSSGMLLYGMSLVYGFTGQTGFPEIAAFLSSGGRSLGVIFGLVFILAGVAFKISAVPFHMWTPDVYQGAPTPVTTFLASAPKVAAIAMIVRVVIIAFQPITTDWQQVIVFISIASMLLGSFAAIGQKNIKRLMAYSSIGHMGYALVGLAAGSLQGVQGVILYMVIYMVMTLGSFACILAMRRPDGEHVENVSDLAGLSQTNPFMAVVLTALMFSLAGIPPLAGFFAKYFVFLAAIQAHLYALAIIGVLASVVGAYYYLRVVKLMWFDDAKGSFARPEASLRLVYSLSGLFLIGYLLIGGPLGAAAEAAARTFF</sequence>
<dbReference type="EMBL" id="MKIP01000057">
    <property type="protein sequence ID" value="OLP58481.1"/>
    <property type="molecule type" value="Genomic_DNA"/>
</dbReference>
<dbReference type="OrthoDB" id="9811718at2"/>
<dbReference type="PANTHER" id="PTHR22773">
    <property type="entry name" value="NADH DEHYDROGENASE"/>
    <property type="match status" value="1"/>
</dbReference>
<keyword evidence="5" id="KW-0520">NAD</keyword>
<dbReference type="HAMAP" id="MF_00445">
    <property type="entry name" value="NDH1_NuoN_1"/>
    <property type="match status" value="1"/>
</dbReference>
<organism evidence="8 9">
    <name type="scientific">Xaviernesmea oryzae</name>
    <dbReference type="NCBI Taxonomy" id="464029"/>
    <lineage>
        <taxon>Bacteria</taxon>
        <taxon>Pseudomonadati</taxon>
        <taxon>Pseudomonadota</taxon>
        <taxon>Alphaproteobacteria</taxon>
        <taxon>Hyphomicrobiales</taxon>
        <taxon>Rhizobiaceae</taxon>
        <taxon>Rhizobium/Agrobacterium group</taxon>
        <taxon>Xaviernesmea</taxon>
    </lineage>
</organism>
<evidence type="ECO:0000256" key="1">
    <source>
        <dbReference type="ARBA" id="ARBA00004127"/>
    </source>
</evidence>
<dbReference type="Proteomes" id="UP000186364">
    <property type="component" value="Unassembled WGS sequence"/>
</dbReference>
<dbReference type="GO" id="GO:0008137">
    <property type="term" value="F:NADH dehydrogenase (ubiquinone) activity"/>
    <property type="evidence" value="ECO:0007669"/>
    <property type="project" value="InterPro"/>
</dbReference>
<feature type="transmembrane region" description="Helical" evidence="5">
    <location>
        <begin position="203"/>
        <end position="222"/>
    </location>
</feature>
<reference evidence="8 9" key="1">
    <citation type="submission" date="2016-09" db="EMBL/GenBank/DDBJ databases">
        <title>Rhizobium sp. nov., a novel species isolated from the rice rhizosphere.</title>
        <authorList>
            <person name="Zhao J."/>
            <person name="Zhang X."/>
        </authorList>
    </citation>
    <scope>NUCLEOTIDE SEQUENCE [LARGE SCALE GENOMIC DNA]</scope>
    <source>
        <strain evidence="8 9">1.7048</strain>
    </source>
</reference>
<proteinExistence type="inferred from homology"/>
<dbReference type="GO" id="GO:0012505">
    <property type="term" value="C:endomembrane system"/>
    <property type="evidence" value="ECO:0007669"/>
    <property type="project" value="UniProtKB-SubCell"/>
</dbReference>
<keyword evidence="5" id="KW-0874">Quinone</keyword>
<comment type="caution">
    <text evidence="8">The sequence shown here is derived from an EMBL/GenBank/DDBJ whole genome shotgun (WGS) entry which is preliminary data.</text>
</comment>
<keyword evidence="5" id="KW-0813">Transport</keyword>
<feature type="transmembrane region" description="Helical" evidence="5">
    <location>
        <begin position="160"/>
        <end position="183"/>
    </location>
</feature>
<feature type="transmembrane region" description="Helical" evidence="5">
    <location>
        <begin position="108"/>
        <end position="125"/>
    </location>
</feature>
<evidence type="ECO:0000313" key="8">
    <source>
        <dbReference type="EMBL" id="OLP58481.1"/>
    </source>
</evidence>
<keyword evidence="5" id="KW-0830">Ubiquinone</keyword>
<accession>A0A1Q9ASZ1</accession>
<name>A0A1Q9ASZ1_9HYPH</name>
<feature type="transmembrane region" description="Helical" evidence="5">
    <location>
        <begin position="326"/>
        <end position="347"/>
    </location>
</feature>